<dbReference type="Gene3D" id="3.60.21.10">
    <property type="match status" value="1"/>
</dbReference>
<name>A0A1R4B123_9VIBR</name>
<keyword evidence="1" id="KW-0732">Signal</keyword>
<evidence type="ECO:0000256" key="1">
    <source>
        <dbReference type="SAM" id="SignalP"/>
    </source>
</evidence>
<dbReference type="Pfam" id="PF02872">
    <property type="entry name" value="5_nucleotid_C"/>
    <property type="match status" value="1"/>
</dbReference>
<dbReference type="Proteomes" id="UP000189475">
    <property type="component" value="Unassembled WGS sequence"/>
</dbReference>
<dbReference type="EMBL" id="FUFT01000002">
    <property type="protein sequence ID" value="SJL82626.1"/>
    <property type="molecule type" value="Genomic_DNA"/>
</dbReference>
<feature type="chain" id="PRO_5012639141" evidence="1">
    <location>
        <begin position="23"/>
        <end position="502"/>
    </location>
</feature>
<dbReference type="SUPFAM" id="SSF56300">
    <property type="entry name" value="Metallo-dependent phosphatases"/>
    <property type="match status" value="1"/>
</dbReference>
<dbReference type="SUPFAM" id="SSF55816">
    <property type="entry name" value="5'-nucleotidase (syn. UDP-sugar hydrolase), C-terminal domain"/>
    <property type="match status" value="1"/>
</dbReference>
<dbReference type="GO" id="GO:0009166">
    <property type="term" value="P:nucleotide catabolic process"/>
    <property type="evidence" value="ECO:0007669"/>
    <property type="project" value="InterPro"/>
</dbReference>
<dbReference type="InterPro" id="IPR008334">
    <property type="entry name" value="5'-Nucleotdase_C"/>
</dbReference>
<dbReference type="InterPro" id="IPR036907">
    <property type="entry name" value="5'-Nucleotdase_C_sf"/>
</dbReference>
<evidence type="ECO:0000259" key="2">
    <source>
        <dbReference type="Pfam" id="PF02872"/>
    </source>
</evidence>
<dbReference type="GO" id="GO:0016787">
    <property type="term" value="F:hydrolase activity"/>
    <property type="evidence" value="ECO:0007669"/>
    <property type="project" value="InterPro"/>
</dbReference>
<dbReference type="OrthoDB" id="9803927at2"/>
<sequence length="502" mass="55376">MVSHTVKLLMLLCLSFTTSVSAATQQITIVYTGYLNHITSPQGSYAQLATLLRTYRQQEPTLFLFGGSSLAPSLMSSLDRGAHIIDLLNDLEPNAMAVADREFTFSIDELSLRAYEAAFPMVLSNVTDTLTEKNHIDGIERSLIIKKNGIKIGILASDHSSDFSGYALSRLHVDDGKAVITQQAQALRQQGAQLVILMAHKNTPHRQSLLNDSVVDIILRQNPFIDSHTRSQPSPIDSDVFINKPNTAAAITITWPRAQPEQYSITTQMVPLAELPADPFIQQQVKDYSRRFSILFNQPLTQLTSSLDLHRSAVRTSENAFGNVVTDAMRIGSHSDIALINGGTIRTNKTYPSGYHLTYGDVLAALSYRDHIQILKITGQQLQDALENGVSKVGHVEGTGAFPQVSGMSFHVDFSKPKGKRISQLLIHDKAVQLDQDYTLATSDFLREGGDGYTSFMHAETVAFSQQATPLISDVVINFLRRKPTLSAPQTRRIFIKGANHD</sequence>
<dbReference type="PANTHER" id="PTHR11575">
    <property type="entry name" value="5'-NUCLEOTIDASE-RELATED"/>
    <property type="match status" value="1"/>
</dbReference>
<dbReference type="Gene3D" id="3.90.780.10">
    <property type="entry name" value="5'-Nucleotidase, C-terminal domain"/>
    <property type="match status" value="1"/>
</dbReference>
<dbReference type="AlphaFoldDB" id="A0A1R4B123"/>
<dbReference type="PANTHER" id="PTHR11575:SF24">
    <property type="entry name" value="5'-NUCLEOTIDASE"/>
    <property type="match status" value="1"/>
</dbReference>
<evidence type="ECO:0000313" key="3">
    <source>
        <dbReference type="EMBL" id="SJL82626.1"/>
    </source>
</evidence>
<feature type="signal peptide" evidence="1">
    <location>
        <begin position="1"/>
        <end position="22"/>
    </location>
</feature>
<proteinExistence type="predicted"/>
<gene>
    <name evidence="3" type="primary">yfkN_1</name>
    <name evidence="3" type="ORF">VPAL9027_00556</name>
</gene>
<evidence type="ECO:0000313" key="4">
    <source>
        <dbReference type="Proteomes" id="UP000189475"/>
    </source>
</evidence>
<keyword evidence="4" id="KW-1185">Reference proteome</keyword>
<dbReference type="RefSeq" id="WP_077312093.1">
    <property type="nucleotide sequence ID" value="NZ_AP024887.1"/>
</dbReference>
<dbReference type="STRING" id="1918946.VPAL9027_00556"/>
<accession>A0A1R4B123</accession>
<feature type="domain" description="5'-Nucleotidase C-terminal" evidence="2">
    <location>
        <begin position="308"/>
        <end position="456"/>
    </location>
</feature>
<reference evidence="3 4" key="1">
    <citation type="submission" date="2017-02" db="EMBL/GenBank/DDBJ databases">
        <authorList>
            <person name="Peterson S.W."/>
        </authorList>
    </citation>
    <scope>NUCLEOTIDE SEQUENCE [LARGE SCALE GENOMIC DNA]</scope>
    <source>
        <strain evidence="3 4">CECT 9027</strain>
    </source>
</reference>
<dbReference type="InterPro" id="IPR029052">
    <property type="entry name" value="Metallo-depent_PP-like"/>
</dbReference>
<organism evidence="3 4">
    <name type="scientific">Vibrio palustris</name>
    <dbReference type="NCBI Taxonomy" id="1918946"/>
    <lineage>
        <taxon>Bacteria</taxon>
        <taxon>Pseudomonadati</taxon>
        <taxon>Pseudomonadota</taxon>
        <taxon>Gammaproteobacteria</taxon>
        <taxon>Vibrionales</taxon>
        <taxon>Vibrionaceae</taxon>
        <taxon>Vibrio</taxon>
    </lineage>
</organism>
<protein>
    <submittedName>
        <fullName evidence="3">Trifunctional nucleotide phosphoesterase protein YfkN</fullName>
    </submittedName>
</protein>
<dbReference type="InterPro" id="IPR006179">
    <property type="entry name" value="5_nucleotidase/apyrase"/>
</dbReference>